<keyword evidence="5" id="KW-0282">Flagellum</keyword>
<feature type="domain" description="Flagellar basal-body/hook protein C-terminal" evidence="4">
    <location>
        <begin position="242"/>
        <end position="287"/>
    </location>
</feature>
<keyword evidence="5" id="KW-0966">Cell projection</keyword>
<dbReference type="InterPro" id="IPR010930">
    <property type="entry name" value="Flg_bb/hook_C_dom"/>
</dbReference>
<dbReference type="PANTHER" id="PTHR30435:SF19">
    <property type="entry name" value="FLAGELLAR BASAL-BODY ROD PROTEIN FLGG"/>
    <property type="match status" value="1"/>
</dbReference>
<gene>
    <name evidence="5" type="ORF">EHS13_00420</name>
</gene>
<protein>
    <submittedName>
        <fullName evidence="5">Flagellar hook-basal body protein</fullName>
    </submittedName>
</protein>
<organism evidence="5 6">
    <name type="scientific">Paenibacillus psychroresistens</name>
    <dbReference type="NCBI Taxonomy" id="1778678"/>
    <lineage>
        <taxon>Bacteria</taxon>
        <taxon>Bacillati</taxon>
        <taxon>Bacillota</taxon>
        <taxon>Bacilli</taxon>
        <taxon>Bacillales</taxon>
        <taxon>Paenibacillaceae</taxon>
        <taxon>Paenibacillus</taxon>
    </lineage>
</organism>
<evidence type="ECO:0000256" key="2">
    <source>
        <dbReference type="RuleBase" id="RU362116"/>
    </source>
</evidence>
<feature type="domain" description="Flagellar basal body rod protein N-terminal" evidence="3">
    <location>
        <begin position="11"/>
        <end position="35"/>
    </location>
</feature>
<dbReference type="PROSITE" id="PS00588">
    <property type="entry name" value="FLAGELLA_BB_ROD"/>
    <property type="match status" value="1"/>
</dbReference>
<dbReference type="InterPro" id="IPR020013">
    <property type="entry name" value="Flagellar_FlgE/F/G"/>
</dbReference>
<evidence type="ECO:0000313" key="6">
    <source>
        <dbReference type="Proteomes" id="UP000426246"/>
    </source>
</evidence>
<accession>A0A6B8RBE7</accession>
<dbReference type="Pfam" id="PF00460">
    <property type="entry name" value="Flg_bb_rod"/>
    <property type="match status" value="1"/>
</dbReference>
<dbReference type="EMBL" id="CP034235">
    <property type="protein sequence ID" value="QGQ93497.1"/>
    <property type="molecule type" value="Genomic_DNA"/>
</dbReference>
<dbReference type="InterPro" id="IPR037925">
    <property type="entry name" value="FlgE/F/G-like"/>
</dbReference>
<dbReference type="GO" id="GO:0071978">
    <property type="term" value="P:bacterial-type flagellum-dependent swarming motility"/>
    <property type="evidence" value="ECO:0007669"/>
    <property type="project" value="TreeGrafter"/>
</dbReference>
<proteinExistence type="inferred from homology"/>
<evidence type="ECO:0000259" key="4">
    <source>
        <dbReference type="Pfam" id="PF06429"/>
    </source>
</evidence>
<evidence type="ECO:0000313" key="5">
    <source>
        <dbReference type="EMBL" id="QGQ93497.1"/>
    </source>
</evidence>
<dbReference type="Proteomes" id="UP000426246">
    <property type="component" value="Chromosome"/>
</dbReference>
<dbReference type="NCBIfam" id="TIGR03506">
    <property type="entry name" value="FlgEFG_subfam"/>
    <property type="match status" value="1"/>
</dbReference>
<keyword evidence="6" id="KW-1185">Reference proteome</keyword>
<dbReference type="SUPFAM" id="SSF117143">
    <property type="entry name" value="Flagellar hook protein flgE"/>
    <property type="match status" value="1"/>
</dbReference>
<comment type="subcellular location">
    <subcellularLocation>
        <location evidence="2">Bacterial flagellum basal body</location>
    </subcellularLocation>
</comment>
<reference evidence="6" key="1">
    <citation type="submission" date="2018-11" db="EMBL/GenBank/DDBJ databases">
        <title>Complete genome sequence of Paenibacillus sp. ML311-T8.</title>
        <authorList>
            <person name="Nam Y.-D."/>
            <person name="Kang J."/>
            <person name="Chung W.-H."/>
            <person name="Park Y.S."/>
        </authorList>
    </citation>
    <scope>NUCLEOTIDE SEQUENCE [LARGE SCALE GENOMIC DNA]</scope>
    <source>
        <strain evidence="6">ML311-T8</strain>
    </source>
</reference>
<dbReference type="KEGG" id="ppsc:EHS13_00420"/>
<dbReference type="Pfam" id="PF06429">
    <property type="entry name" value="Flg_bbr_C"/>
    <property type="match status" value="1"/>
</dbReference>
<dbReference type="InterPro" id="IPR019776">
    <property type="entry name" value="Flagellar_basal_body_rod_CS"/>
</dbReference>
<dbReference type="GO" id="GO:0009425">
    <property type="term" value="C:bacterial-type flagellum basal body"/>
    <property type="evidence" value="ECO:0007669"/>
    <property type="project" value="UniProtKB-SubCell"/>
</dbReference>
<sequence>MNHSLINSSVTMHAIQQKLDIISNNMANSNTNGYKRKDATFEDILTNIKEQPKGFQKDGRLSPLGFNQGWGAKLSQAQMNLAQGTLAATNISSDLAVEGNALYEVTMNTVDETTGEPVAKTVYTRDGSFNLAVNPQDPANLYLQTKEGNFVNGVNGQPIKFPKDLKMFVDDKGNVTAINPSDSGAIPLQVGQLKLVRVVRPQYLQQIGENLYALPEGLDNANGQILQNVNTGSNLDSPVAIRQGYLEQSNVNLADEMTQLIMVQREYQLTARAVTSSDTMMNLANNLRG</sequence>
<keyword evidence="2" id="KW-0975">Bacterial flagellum</keyword>
<dbReference type="AlphaFoldDB" id="A0A6B8RBE7"/>
<evidence type="ECO:0000259" key="3">
    <source>
        <dbReference type="Pfam" id="PF00460"/>
    </source>
</evidence>
<comment type="similarity">
    <text evidence="1 2">Belongs to the flagella basal body rod proteins family.</text>
</comment>
<evidence type="ECO:0000256" key="1">
    <source>
        <dbReference type="ARBA" id="ARBA00009677"/>
    </source>
</evidence>
<dbReference type="InterPro" id="IPR001444">
    <property type="entry name" value="Flag_bb_rod_N"/>
</dbReference>
<keyword evidence="5" id="KW-0969">Cilium</keyword>
<dbReference type="OrthoDB" id="9800375at2"/>
<dbReference type="PANTHER" id="PTHR30435">
    <property type="entry name" value="FLAGELLAR PROTEIN"/>
    <property type="match status" value="1"/>
</dbReference>
<dbReference type="RefSeq" id="WP_155698326.1">
    <property type="nucleotide sequence ID" value="NZ_CP034235.1"/>
</dbReference>
<name>A0A6B8RBE7_9BACL</name>